<protein>
    <recommendedName>
        <fullName evidence="3">Cupin type-1 domain-containing protein</fullName>
    </recommendedName>
</protein>
<gene>
    <name evidence="1" type="ORF">LTR25_010917</name>
</gene>
<organism evidence="1 2">
    <name type="scientific">Vermiconidia calcicola</name>
    <dbReference type="NCBI Taxonomy" id="1690605"/>
    <lineage>
        <taxon>Eukaryota</taxon>
        <taxon>Fungi</taxon>
        <taxon>Dikarya</taxon>
        <taxon>Ascomycota</taxon>
        <taxon>Pezizomycotina</taxon>
        <taxon>Dothideomycetes</taxon>
        <taxon>Dothideomycetidae</taxon>
        <taxon>Mycosphaerellales</taxon>
        <taxon>Extremaceae</taxon>
        <taxon>Vermiconidia</taxon>
    </lineage>
</organism>
<comment type="caution">
    <text evidence="1">The sequence shown here is derived from an EMBL/GenBank/DDBJ whole genome shotgun (WGS) entry which is preliminary data.</text>
</comment>
<proteinExistence type="predicted"/>
<evidence type="ECO:0008006" key="3">
    <source>
        <dbReference type="Google" id="ProtNLM"/>
    </source>
</evidence>
<sequence length="198" mass="21720">MVGNKSAFLLPVDNESTPGDLGTYVEHLSVSFEWKILPLEAEGRGPLCLNLLYRKLIVMFVHTGNLIVYTSPDMCEASLQAKHLDVGASVTVVPKQLHYFLVGEEEVTVTMTFEPGALDFERAVLIMRGTQSDGTYQGYNDFIFMAVLGELTNSTGVGEAKELLDGLYASSKDEIKAKKAELLGKYASDEHLRALISP</sequence>
<keyword evidence="2" id="KW-1185">Reference proteome</keyword>
<dbReference type="Proteomes" id="UP001345827">
    <property type="component" value="Unassembled WGS sequence"/>
</dbReference>
<accession>A0AAV9PTT0</accession>
<name>A0AAV9PTT0_9PEZI</name>
<dbReference type="AlphaFoldDB" id="A0AAV9PTT0"/>
<evidence type="ECO:0000313" key="2">
    <source>
        <dbReference type="Proteomes" id="UP001345827"/>
    </source>
</evidence>
<reference evidence="1 2" key="1">
    <citation type="submission" date="2023-06" db="EMBL/GenBank/DDBJ databases">
        <title>Black Yeasts Isolated from many extreme environments.</title>
        <authorList>
            <person name="Coleine C."/>
            <person name="Stajich J.E."/>
            <person name="Selbmann L."/>
        </authorList>
    </citation>
    <scope>NUCLEOTIDE SEQUENCE [LARGE SCALE GENOMIC DNA]</scope>
    <source>
        <strain evidence="1 2">CCFEE 5887</strain>
    </source>
</reference>
<evidence type="ECO:0000313" key="1">
    <source>
        <dbReference type="EMBL" id="KAK5527786.1"/>
    </source>
</evidence>
<dbReference type="EMBL" id="JAXLQG010000033">
    <property type="protein sequence ID" value="KAK5527786.1"/>
    <property type="molecule type" value="Genomic_DNA"/>
</dbReference>